<proteinExistence type="inferred from homology"/>
<dbReference type="InterPro" id="IPR001333">
    <property type="entry name" value="Peptidase_M32_Taq"/>
</dbReference>
<name>Q7VD91_PROMA</name>
<dbReference type="PRINTS" id="PR00998">
    <property type="entry name" value="CRBOXYPTASET"/>
</dbReference>
<feature type="active site" description="Proton donor/acceptor" evidence="3">
    <location>
        <position position="269"/>
    </location>
</feature>
<keyword evidence="1 2" id="KW-0479">Metal-binding</keyword>
<gene>
    <name evidence="4" type="ordered locus">Pro_0492</name>
</gene>
<evidence type="ECO:0000256" key="2">
    <source>
        <dbReference type="PIRSR" id="PIRSR006615-1"/>
    </source>
</evidence>
<dbReference type="Pfam" id="PF02074">
    <property type="entry name" value="Peptidase_M32"/>
    <property type="match status" value="1"/>
</dbReference>
<organism evidence="4 5">
    <name type="scientific">Prochlorococcus marinus (strain SARG / CCMP1375 / SS120)</name>
    <dbReference type="NCBI Taxonomy" id="167539"/>
    <lineage>
        <taxon>Bacteria</taxon>
        <taxon>Bacillati</taxon>
        <taxon>Cyanobacteriota</taxon>
        <taxon>Cyanophyceae</taxon>
        <taxon>Synechococcales</taxon>
        <taxon>Prochlorococcaceae</taxon>
        <taxon>Prochlorococcus</taxon>
    </lineage>
</organism>
<dbReference type="Proteomes" id="UP000001420">
    <property type="component" value="Chromosome"/>
</dbReference>
<dbReference type="GO" id="GO:0046872">
    <property type="term" value="F:metal ion binding"/>
    <property type="evidence" value="ECO:0007669"/>
    <property type="project" value="UniProtKB-KW"/>
</dbReference>
<keyword evidence="1" id="KW-0645">Protease</keyword>
<keyword evidence="2" id="KW-0862">Zinc</keyword>
<evidence type="ECO:0000313" key="4">
    <source>
        <dbReference type="EMBL" id="AAP99537.1"/>
    </source>
</evidence>
<dbReference type="GO" id="GO:0004181">
    <property type="term" value="F:metallocarboxypeptidase activity"/>
    <property type="evidence" value="ECO:0007669"/>
    <property type="project" value="UniProtKB-UniRule"/>
</dbReference>
<comment type="similarity">
    <text evidence="1">Belongs to the peptidase M32 family.</text>
</comment>
<dbReference type="eggNOG" id="COG2317">
    <property type="taxonomic scope" value="Bacteria"/>
</dbReference>
<accession>Q7VD91</accession>
<sequence>MTNNALNKLGRYLRETQLLGSIHSTLYWDQNTTMPAGAASWRGEQLGLLAKVLHARQSSDEFDDLIKEAKEELQIQSVIDQKDALQKGRNIELLEIELSRQKKLDSKLVVEIATAQTDGYALWQEAKTKNDYKRFAPALKKLITLRQEQAKQLDEPRSCWETLAQPYEPDLTIKRLNELFDPLRTRLPELVNKAKTASSKNTINWDLTERSQLKLCERLLNKWGRDKHITCLGRSPHPFSITLGPQDFRLTTRVVPEQPFSCFLATAHEWGHSLYEQGLPSQSHQWFAWPLGQATSMAVHESQSLFWENRVARSRAFSDSFWVNFSNEGAPVQSGLDLWRSINPLVPGLNRVEADEVSYGIHILIRTDLEIALLQDGLEVWDLPNEWNKRYKELLGVIPKNDSEGCLQDVHWSEGAFGYFPSYLLGHLISAQLSEAMSIALKEEGYRSDDPLGECILEGSEHKLLNWLRKEVHHHGRQVNAEQLVEKVTGRRLASNAFLNYLENKLEMLTSSS</sequence>
<reference evidence="4 5" key="1">
    <citation type="journal article" date="2003" name="Proc. Natl. Acad. Sci. U.S.A.">
        <title>Genome sequence of the cyanobacterium Prochlorococcus marinus SS120, a nearly minimal oxyphototrophic genome.</title>
        <authorList>
            <person name="Dufresne A."/>
            <person name="Salanoubat M."/>
            <person name="Partensky F."/>
            <person name="Artiguenave F."/>
            <person name="Axmann I.M."/>
            <person name="Barbe V."/>
            <person name="Duprat S."/>
            <person name="Galperin M.Y."/>
            <person name="Koonin E.V."/>
            <person name="Le Gall F."/>
            <person name="Makarova K.S."/>
            <person name="Ostrowski M."/>
            <person name="Oztas S."/>
            <person name="Robert C."/>
            <person name="Rogozin I.B."/>
            <person name="Scanlan D.J."/>
            <person name="Tandeau de Marsac N."/>
            <person name="Weissenbach J."/>
            <person name="Wincker P."/>
            <person name="Wolf Y.I."/>
            <person name="Hess W.R."/>
        </authorList>
    </citation>
    <scope>NUCLEOTIDE SEQUENCE [LARGE SCALE GENOMIC DNA]</scope>
    <source>
        <strain evidence="5">SARG / CCMP1375 / SS120</strain>
    </source>
</reference>
<feature type="binding site" evidence="2">
    <location>
        <position position="268"/>
    </location>
    <ligand>
        <name>Zn(2+)</name>
        <dbReference type="ChEBI" id="CHEBI:29105"/>
        <note>catalytic</note>
    </ligand>
</feature>
<feature type="binding site" evidence="2">
    <location>
        <position position="301"/>
    </location>
    <ligand>
        <name>Zn(2+)</name>
        <dbReference type="ChEBI" id="CHEBI:29105"/>
        <note>catalytic</note>
    </ligand>
</feature>
<dbReference type="EnsemblBacteria" id="AAP99537">
    <property type="protein sequence ID" value="AAP99537"/>
    <property type="gene ID" value="Pro_0492"/>
</dbReference>
<dbReference type="RefSeq" id="WP_011124646.1">
    <property type="nucleotide sequence ID" value="NC_005042.1"/>
</dbReference>
<dbReference type="STRING" id="167539.Pro_0492"/>
<dbReference type="PIRSF" id="PIRSF006615">
    <property type="entry name" value="Zn_crbxpep_Taq"/>
    <property type="match status" value="1"/>
</dbReference>
<dbReference type="PATRIC" id="fig|167539.5.peg.505"/>
<dbReference type="KEGG" id="pma:Pro_0492"/>
<dbReference type="Gene3D" id="1.10.1370.30">
    <property type="match status" value="1"/>
</dbReference>
<keyword evidence="1" id="KW-0378">Hydrolase</keyword>
<dbReference type="EMBL" id="AE017126">
    <property type="protein sequence ID" value="AAP99537.1"/>
    <property type="molecule type" value="Genomic_DNA"/>
</dbReference>
<dbReference type="SUPFAM" id="SSF55486">
    <property type="entry name" value="Metalloproteases ('zincins'), catalytic domain"/>
    <property type="match status" value="1"/>
</dbReference>
<dbReference type="PANTHER" id="PTHR34217:SF1">
    <property type="entry name" value="CARBOXYPEPTIDASE 1"/>
    <property type="match status" value="1"/>
</dbReference>
<dbReference type="GO" id="GO:0006508">
    <property type="term" value="P:proteolysis"/>
    <property type="evidence" value="ECO:0007669"/>
    <property type="project" value="UniProtKB-UniRule"/>
</dbReference>
<keyword evidence="1 4" id="KW-0121">Carboxypeptidase</keyword>
<comment type="catalytic activity">
    <reaction evidence="1">
        <text>Release of a C-terminal amino acid with broad specificity, except for -Pro.</text>
        <dbReference type="EC" id="3.4.17.19"/>
    </reaction>
</comment>
<evidence type="ECO:0000256" key="1">
    <source>
        <dbReference type="PIRNR" id="PIRNR006615"/>
    </source>
</evidence>
<dbReference type="PANTHER" id="PTHR34217">
    <property type="entry name" value="METAL-DEPENDENT CARBOXYPEPTIDASE"/>
    <property type="match status" value="1"/>
</dbReference>
<feature type="binding site" evidence="2">
    <location>
        <position position="272"/>
    </location>
    <ligand>
        <name>Zn(2+)</name>
        <dbReference type="ChEBI" id="CHEBI:29105"/>
        <note>catalytic</note>
    </ligand>
</feature>
<comment type="cofactor">
    <cofactor evidence="2">
        <name>Zn(2+)</name>
        <dbReference type="ChEBI" id="CHEBI:29105"/>
    </cofactor>
    <text evidence="2">Binds 1 zinc ion per subunit.</text>
</comment>
<dbReference type="HOGENOM" id="CLU_032916_1_1_3"/>
<dbReference type="OrthoDB" id="9772308at2"/>
<dbReference type="AlphaFoldDB" id="Q7VD91"/>
<evidence type="ECO:0000256" key="3">
    <source>
        <dbReference type="PIRSR" id="PIRSR006615-2"/>
    </source>
</evidence>
<keyword evidence="1" id="KW-0482">Metalloprotease</keyword>
<comment type="function">
    <text evidence="1">Broad specificity carboxypetidase that releases amino acids sequentially from the C-terminus, including neutral, aromatic, polar and basic residues.</text>
</comment>
<dbReference type="CDD" id="cd06460">
    <property type="entry name" value="M32_Taq"/>
    <property type="match status" value="1"/>
</dbReference>
<evidence type="ECO:0000313" key="5">
    <source>
        <dbReference type="Proteomes" id="UP000001420"/>
    </source>
</evidence>
<protein>
    <recommendedName>
        <fullName evidence="1">Metal-dependent carboxypeptidase</fullName>
        <ecNumber evidence="1">3.4.17.19</ecNumber>
    </recommendedName>
</protein>
<dbReference type="PROSITE" id="PS52034">
    <property type="entry name" value="PEPTIDASE_M32"/>
    <property type="match status" value="1"/>
</dbReference>
<keyword evidence="5" id="KW-1185">Reference proteome</keyword>
<dbReference type="EC" id="3.4.17.19" evidence="1"/>